<name>A0AAV4M8M8_CAEEX</name>
<accession>A0AAV4M8M8</accession>
<evidence type="ECO:0000313" key="1">
    <source>
        <dbReference type="EMBL" id="GIX67184.1"/>
    </source>
</evidence>
<evidence type="ECO:0000313" key="2">
    <source>
        <dbReference type="Proteomes" id="UP001054945"/>
    </source>
</evidence>
<dbReference type="AlphaFoldDB" id="A0AAV4M8M8"/>
<protein>
    <submittedName>
        <fullName evidence="1">Uncharacterized protein</fullName>
    </submittedName>
</protein>
<keyword evidence="2" id="KW-1185">Reference proteome</keyword>
<dbReference type="Proteomes" id="UP001054945">
    <property type="component" value="Unassembled WGS sequence"/>
</dbReference>
<reference evidence="1 2" key="1">
    <citation type="submission" date="2021-06" db="EMBL/GenBank/DDBJ databases">
        <title>Caerostris extrusa draft genome.</title>
        <authorList>
            <person name="Kono N."/>
            <person name="Arakawa K."/>
        </authorList>
    </citation>
    <scope>NUCLEOTIDE SEQUENCE [LARGE SCALE GENOMIC DNA]</scope>
</reference>
<dbReference type="EMBL" id="BPLR01019381">
    <property type="protein sequence ID" value="GIX67184.1"/>
    <property type="molecule type" value="Genomic_DNA"/>
</dbReference>
<sequence length="88" mass="9478">MNNSTPPDTLMPRDELREVTGCWDTSPQGSQVRIAGQCVLIPERGGIPLLSLCGVSAWAVPRELCSRGLTDASPVVYKCANALHANRE</sequence>
<organism evidence="1 2">
    <name type="scientific">Caerostris extrusa</name>
    <name type="common">Bark spider</name>
    <name type="synonym">Caerostris bankana</name>
    <dbReference type="NCBI Taxonomy" id="172846"/>
    <lineage>
        <taxon>Eukaryota</taxon>
        <taxon>Metazoa</taxon>
        <taxon>Ecdysozoa</taxon>
        <taxon>Arthropoda</taxon>
        <taxon>Chelicerata</taxon>
        <taxon>Arachnida</taxon>
        <taxon>Araneae</taxon>
        <taxon>Araneomorphae</taxon>
        <taxon>Entelegynae</taxon>
        <taxon>Araneoidea</taxon>
        <taxon>Araneidae</taxon>
        <taxon>Caerostris</taxon>
    </lineage>
</organism>
<proteinExistence type="predicted"/>
<comment type="caution">
    <text evidence="1">The sequence shown here is derived from an EMBL/GenBank/DDBJ whole genome shotgun (WGS) entry which is preliminary data.</text>
</comment>
<gene>
    <name evidence="1" type="ORF">CEXT_464001</name>
</gene>